<feature type="compositionally biased region" description="Basic residues" evidence="1">
    <location>
        <begin position="51"/>
        <end position="60"/>
    </location>
</feature>
<evidence type="ECO:0000256" key="1">
    <source>
        <dbReference type="SAM" id="MobiDB-lite"/>
    </source>
</evidence>
<evidence type="ECO:0000313" key="3">
    <source>
        <dbReference type="Proteomes" id="UP001054945"/>
    </source>
</evidence>
<accession>A0AAV4VQ33</accession>
<protein>
    <submittedName>
        <fullName evidence="2">Uncharacterized protein</fullName>
    </submittedName>
</protein>
<proteinExistence type="predicted"/>
<gene>
    <name evidence="2" type="ORF">CEXT_496241</name>
</gene>
<organism evidence="2 3">
    <name type="scientific">Caerostris extrusa</name>
    <name type="common">Bark spider</name>
    <name type="synonym">Caerostris bankana</name>
    <dbReference type="NCBI Taxonomy" id="172846"/>
    <lineage>
        <taxon>Eukaryota</taxon>
        <taxon>Metazoa</taxon>
        <taxon>Ecdysozoa</taxon>
        <taxon>Arthropoda</taxon>
        <taxon>Chelicerata</taxon>
        <taxon>Arachnida</taxon>
        <taxon>Araneae</taxon>
        <taxon>Araneomorphae</taxon>
        <taxon>Entelegynae</taxon>
        <taxon>Araneoidea</taxon>
        <taxon>Araneidae</taxon>
        <taxon>Caerostris</taxon>
    </lineage>
</organism>
<reference evidence="2 3" key="1">
    <citation type="submission" date="2021-06" db="EMBL/GenBank/DDBJ databases">
        <title>Caerostris extrusa draft genome.</title>
        <authorList>
            <person name="Kono N."/>
            <person name="Arakawa K."/>
        </authorList>
    </citation>
    <scope>NUCLEOTIDE SEQUENCE [LARGE SCALE GENOMIC DNA]</scope>
</reference>
<feature type="compositionally biased region" description="Polar residues" evidence="1">
    <location>
        <begin position="1"/>
        <end position="11"/>
    </location>
</feature>
<evidence type="ECO:0000313" key="2">
    <source>
        <dbReference type="EMBL" id="GIY72576.1"/>
    </source>
</evidence>
<dbReference type="AlphaFoldDB" id="A0AAV4VQ33"/>
<keyword evidence="3" id="KW-1185">Reference proteome</keyword>
<dbReference type="EMBL" id="BPLR01014965">
    <property type="protein sequence ID" value="GIY72576.1"/>
    <property type="molecule type" value="Genomic_DNA"/>
</dbReference>
<feature type="region of interest" description="Disordered" evidence="1">
    <location>
        <begin position="1"/>
        <end position="60"/>
    </location>
</feature>
<name>A0AAV4VQ33_CAEEX</name>
<sequence length="121" mass="13826">MKKNIRPNTQHGAIAPMKKKKTTPNGQHGAFAPMKKKKIRPNAHRGTVAPMKKKKIRPNAHHGAVAPIRLNSCKILLNKWEYFVKEIDLLPFNDLHFQTGGVERHDDFTPNEYGFVGEIRH</sequence>
<feature type="compositionally biased region" description="Basic residues" evidence="1">
    <location>
        <begin position="34"/>
        <end position="43"/>
    </location>
</feature>
<dbReference type="Proteomes" id="UP001054945">
    <property type="component" value="Unassembled WGS sequence"/>
</dbReference>
<comment type="caution">
    <text evidence="2">The sequence shown here is derived from an EMBL/GenBank/DDBJ whole genome shotgun (WGS) entry which is preliminary data.</text>
</comment>